<gene>
    <name evidence="3" type="ORF">ACFQ0R_04710</name>
</gene>
<feature type="signal peptide" evidence="1">
    <location>
        <begin position="1"/>
        <end position="21"/>
    </location>
</feature>
<reference evidence="4" key="1">
    <citation type="journal article" date="2019" name="Int. J. Syst. Evol. Microbiol.">
        <title>The Global Catalogue of Microorganisms (GCM) 10K type strain sequencing project: providing services to taxonomists for standard genome sequencing and annotation.</title>
        <authorList>
            <consortium name="The Broad Institute Genomics Platform"/>
            <consortium name="The Broad Institute Genome Sequencing Center for Infectious Disease"/>
            <person name="Wu L."/>
            <person name="Ma J."/>
        </authorList>
    </citation>
    <scope>NUCLEOTIDE SEQUENCE [LARGE SCALE GENOMIC DNA]</scope>
    <source>
        <strain evidence="4">CCUG 56752</strain>
    </source>
</reference>
<evidence type="ECO:0000313" key="4">
    <source>
        <dbReference type="Proteomes" id="UP001597049"/>
    </source>
</evidence>
<dbReference type="InterPro" id="IPR021255">
    <property type="entry name" value="DUF2807"/>
</dbReference>
<dbReference type="Pfam" id="PF10988">
    <property type="entry name" value="DUF2807"/>
    <property type="match status" value="1"/>
</dbReference>
<evidence type="ECO:0000259" key="2">
    <source>
        <dbReference type="Pfam" id="PF10988"/>
    </source>
</evidence>
<dbReference type="Proteomes" id="UP001597049">
    <property type="component" value="Unassembled WGS sequence"/>
</dbReference>
<name>A0ABW3GPH6_9FLAO</name>
<sequence>MKFKINIITCLFLIASTSVFAQVKSVMPGKDYTSIRVSTGLFVEIVTNSEEEKIEVKGPQRDKVNIEVDKGELQISLPVGQIFSEAEILVTVYIKEVEELKARSGSEVEFISTVNQNEISLIASEGSYIGGELNVESLAVKSVTGASVSLIGTANTSSIEVKTGGSFDGEELKTETTSVNLSYGGEATVYATETCDASVTAGGNIVVYGNPETINQSVKLGGKINFVE</sequence>
<feature type="domain" description="Putative auto-transporter adhesin head GIN" evidence="2">
    <location>
        <begin position="31"/>
        <end position="211"/>
    </location>
</feature>
<keyword evidence="4" id="KW-1185">Reference proteome</keyword>
<dbReference type="RefSeq" id="WP_379657224.1">
    <property type="nucleotide sequence ID" value="NZ_JBHTIV010000005.1"/>
</dbReference>
<comment type="caution">
    <text evidence="3">The sequence shown here is derived from an EMBL/GenBank/DDBJ whole genome shotgun (WGS) entry which is preliminary data.</text>
</comment>
<organism evidence="3 4">
    <name type="scientific">Psychroflexus salinarum</name>
    <dbReference type="NCBI Taxonomy" id="546024"/>
    <lineage>
        <taxon>Bacteria</taxon>
        <taxon>Pseudomonadati</taxon>
        <taxon>Bacteroidota</taxon>
        <taxon>Flavobacteriia</taxon>
        <taxon>Flavobacteriales</taxon>
        <taxon>Flavobacteriaceae</taxon>
        <taxon>Psychroflexus</taxon>
    </lineage>
</organism>
<dbReference type="EMBL" id="JBHTIV010000005">
    <property type="protein sequence ID" value="MFD0931897.1"/>
    <property type="molecule type" value="Genomic_DNA"/>
</dbReference>
<feature type="chain" id="PRO_5046754201" evidence="1">
    <location>
        <begin position="22"/>
        <end position="228"/>
    </location>
</feature>
<evidence type="ECO:0000313" key="3">
    <source>
        <dbReference type="EMBL" id="MFD0931897.1"/>
    </source>
</evidence>
<protein>
    <submittedName>
        <fullName evidence="3">Head GIN domain-containing protein</fullName>
    </submittedName>
</protein>
<evidence type="ECO:0000256" key="1">
    <source>
        <dbReference type="SAM" id="SignalP"/>
    </source>
</evidence>
<dbReference type="Gene3D" id="2.160.20.120">
    <property type="match status" value="1"/>
</dbReference>
<proteinExistence type="predicted"/>
<accession>A0ABW3GPH6</accession>
<keyword evidence="1" id="KW-0732">Signal</keyword>